<dbReference type="EMBL" id="JARBHB010000002">
    <property type="protein sequence ID" value="KAJ8892795.1"/>
    <property type="molecule type" value="Genomic_DNA"/>
</dbReference>
<organism evidence="2 3">
    <name type="scientific">Dryococelus australis</name>
    <dbReference type="NCBI Taxonomy" id="614101"/>
    <lineage>
        <taxon>Eukaryota</taxon>
        <taxon>Metazoa</taxon>
        <taxon>Ecdysozoa</taxon>
        <taxon>Arthropoda</taxon>
        <taxon>Hexapoda</taxon>
        <taxon>Insecta</taxon>
        <taxon>Pterygota</taxon>
        <taxon>Neoptera</taxon>
        <taxon>Polyneoptera</taxon>
        <taxon>Phasmatodea</taxon>
        <taxon>Verophasmatodea</taxon>
        <taxon>Anareolatae</taxon>
        <taxon>Phasmatidae</taxon>
        <taxon>Eurycanthinae</taxon>
        <taxon>Dryococelus</taxon>
    </lineage>
</organism>
<keyword evidence="3" id="KW-1185">Reference proteome</keyword>
<dbReference type="Proteomes" id="UP001159363">
    <property type="component" value="Chromosome 2"/>
</dbReference>
<sequence>MKVLPSYHDYWSTKPDFHDYYISGLLTVNRFGWLLSHIHFNDNSVQPKRATNNTLGANLSKGGSKYRYCTTPLAPTYILKFTLESWKVKLKRVWLLVLCLAFAKELFARITICLLTIFLKHLPQLLDEKKMKRGEYDLRQADAGIVTFHWMDRKGVHLIYNYLDPRDVITIKREEKYDSISEIPCQKVLKDYNVYMCFVDNFDRLKNDYQVDRKSKKMVHAALFPFCRCSCHQCLHCPQAAGS</sequence>
<name>A0ABQ9I966_9NEOP</name>
<gene>
    <name evidence="2" type="ORF">PR048_005376</name>
</gene>
<evidence type="ECO:0000259" key="1">
    <source>
        <dbReference type="Pfam" id="PF13843"/>
    </source>
</evidence>
<proteinExistence type="predicted"/>
<dbReference type="PANTHER" id="PTHR46599:SF3">
    <property type="entry name" value="PIGGYBAC TRANSPOSABLE ELEMENT-DERIVED PROTEIN 4"/>
    <property type="match status" value="1"/>
</dbReference>
<dbReference type="Pfam" id="PF13843">
    <property type="entry name" value="DDE_Tnp_1_7"/>
    <property type="match status" value="1"/>
</dbReference>
<dbReference type="InterPro" id="IPR029526">
    <property type="entry name" value="PGBD"/>
</dbReference>
<feature type="domain" description="PiggyBac transposable element-derived protein" evidence="1">
    <location>
        <begin position="120"/>
        <end position="218"/>
    </location>
</feature>
<evidence type="ECO:0000313" key="3">
    <source>
        <dbReference type="Proteomes" id="UP001159363"/>
    </source>
</evidence>
<evidence type="ECO:0000313" key="2">
    <source>
        <dbReference type="EMBL" id="KAJ8892795.1"/>
    </source>
</evidence>
<protein>
    <recommendedName>
        <fullName evidence="1">PiggyBac transposable element-derived protein domain-containing protein</fullName>
    </recommendedName>
</protein>
<reference evidence="2 3" key="1">
    <citation type="submission" date="2023-02" db="EMBL/GenBank/DDBJ databases">
        <title>LHISI_Scaffold_Assembly.</title>
        <authorList>
            <person name="Stuart O.P."/>
            <person name="Cleave R."/>
            <person name="Magrath M.J.L."/>
            <person name="Mikheyev A.S."/>
        </authorList>
    </citation>
    <scope>NUCLEOTIDE SEQUENCE [LARGE SCALE GENOMIC DNA]</scope>
    <source>
        <strain evidence="2">Daus_M_001</strain>
        <tissue evidence="2">Leg muscle</tissue>
    </source>
</reference>
<comment type="caution">
    <text evidence="2">The sequence shown here is derived from an EMBL/GenBank/DDBJ whole genome shotgun (WGS) entry which is preliminary data.</text>
</comment>
<accession>A0ABQ9I966</accession>
<dbReference type="PANTHER" id="PTHR46599">
    <property type="entry name" value="PIGGYBAC TRANSPOSABLE ELEMENT-DERIVED PROTEIN 4"/>
    <property type="match status" value="1"/>
</dbReference>